<dbReference type="InterPro" id="IPR003439">
    <property type="entry name" value="ABC_transporter-like_ATP-bd"/>
</dbReference>
<evidence type="ECO:0000313" key="6">
    <source>
        <dbReference type="EMBL" id="HGT40922.1"/>
    </source>
</evidence>
<keyword evidence="2" id="KW-0813">Transport</keyword>
<dbReference type="GO" id="GO:0005524">
    <property type="term" value="F:ATP binding"/>
    <property type="evidence" value="ECO:0007669"/>
    <property type="project" value="UniProtKB-KW"/>
</dbReference>
<dbReference type="InterPro" id="IPR027417">
    <property type="entry name" value="P-loop_NTPase"/>
</dbReference>
<evidence type="ECO:0000256" key="2">
    <source>
        <dbReference type="ARBA" id="ARBA00022448"/>
    </source>
</evidence>
<dbReference type="Gene3D" id="3.40.50.300">
    <property type="entry name" value="P-loop containing nucleotide triphosphate hydrolases"/>
    <property type="match status" value="1"/>
</dbReference>
<comment type="similarity">
    <text evidence="1">Belongs to the ABC transporter superfamily.</text>
</comment>
<keyword evidence="4 6" id="KW-0067">ATP-binding</keyword>
<dbReference type="InterPro" id="IPR003593">
    <property type="entry name" value="AAA+_ATPase"/>
</dbReference>
<comment type="caution">
    <text evidence="6">The sequence shown here is derived from an EMBL/GenBank/DDBJ whole genome shotgun (WGS) entry which is preliminary data.</text>
</comment>
<dbReference type="EMBL" id="DSVQ01000019">
    <property type="protein sequence ID" value="HGT40922.1"/>
    <property type="molecule type" value="Genomic_DNA"/>
</dbReference>
<dbReference type="AlphaFoldDB" id="A0A7C4LMP9"/>
<feature type="domain" description="ABC transporter" evidence="5">
    <location>
        <begin position="46"/>
        <end position="276"/>
    </location>
</feature>
<evidence type="ECO:0000256" key="1">
    <source>
        <dbReference type="ARBA" id="ARBA00005417"/>
    </source>
</evidence>
<dbReference type="Pfam" id="PF00005">
    <property type="entry name" value="ABC_tran"/>
    <property type="match status" value="1"/>
</dbReference>
<dbReference type="PANTHER" id="PTHR43335:SF2">
    <property type="entry name" value="ABC TRANSPORTER, ATP-BINDING PROTEIN"/>
    <property type="match status" value="1"/>
</dbReference>
<dbReference type="PROSITE" id="PS50893">
    <property type="entry name" value="ABC_TRANSPORTER_2"/>
    <property type="match status" value="1"/>
</dbReference>
<evidence type="ECO:0000256" key="4">
    <source>
        <dbReference type="ARBA" id="ARBA00022840"/>
    </source>
</evidence>
<dbReference type="InterPro" id="IPR017871">
    <property type="entry name" value="ABC_transporter-like_CS"/>
</dbReference>
<protein>
    <submittedName>
        <fullName evidence="6">ABC transporter ATP-binding protein</fullName>
    </submittedName>
</protein>
<sequence>MARRKGLRFRCPRADGIALFWCFRRARIPWQTMPNFATVNIIMALLELEQITHDYGRVRALEDVTLRVEPGPIGLIGQNGAGKSTLLRILLGLVRPTHGRGTVLGYDLHRHTQLLRHHVGFMPESESYVPGLRGVDLVALAGELSGMPRKQARRRAHETLSYLGLEEARYRKCEEYSVGMKQRLKLAAALVHDPRLLLLDEPTAGLDPEGRDAMLRLLRAIAERHGKSLILSTHLLGDVERVCHQVIIVDRGRVLGVGPIHTLCQSCRGRYRLRWRGDGANYVERLRAEGVVVAVQPRGDQAVVEVPATWTTRSFFERALGCDISLREVLPEEEDLQQVYRRLVAPATTNRPSRLDGREPAARHERVS</sequence>
<name>A0A7C4LMP9_9PLAN</name>
<reference evidence="6" key="1">
    <citation type="journal article" date="2020" name="mSystems">
        <title>Genome- and Community-Level Interaction Insights into Carbon Utilization and Element Cycling Functions of Hydrothermarchaeota in Hydrothermal Sediment.</title>
        <authorList>
            <person name="Zhou Z."/>
            <person name="Liu Y."/>
            <person name="Xu W."/>
            <person name="Pan J."/>
            <person name="Luo Z.H."/>
            <person name="Li M."/>
        </authorList>
    </citation>
    <scope>NUCLEOTIDE SEQUENCE [LARGE SCALE GENOMIC DNA]</scope>
    <source>
        <strain evidence="6">SpSt-508</strain>
    </source>
</reference>
<keyword evidence="3" id="KW-0547">Nucleotide-binding</keyword>
<evidence type="ECO:0000259" key="5">
    <source>
        <dbReference type="PROSITE" id="PS50893"/>
    </source>
</evidence>
<dbReference type="GO" id="GO:0016887">
    <property type="term" value="F:ATP hydrolysis activity"/>
    <property type="evidence" value="ECO:0007669"/>
    <property type="project" value="InterPro"/>
</dbReference>
<dbReference type="SMART" id="SM00382">
    <property type="entry name" value="AAA"/>
    <property type="match status" value="1"/>
</dbReference>
<proteinExistence type="inferred from homology"/>
<gene>
    <name evidence="6" type="ORF">ENS64_16885</name>
</gene>
<dbReference type="SUPFAM" id="SSF52540">
    <property type="entry name" value="P-loop containing nucleoside triphosphate hydrolases"/>
    <property type="match status" value="1"/>
</dbReference>
<accession>A0A7C4LMP9</accession>
<dbReference type="PROSITE" id="PS00211">
    <property type="entry name" value="ABC_TRANSPORTER_1"/>
    <property type="match status" value="1"/>
</dbReference>
<dbReference type="PANTHER" id="PTHR43335">
    <property type="entry name" value="ABC TRANSPORTER, ATP-BINDING PROTEIN"/>
    <property type="match status" value="1"/>
</dbReference>
<evidence type="ECO:0000256" key="3">
    <source>
        <dbReference type="ARBA" id="ARBA00022741"/>
    </source>
</evidence>
<organism evidence="6">
    <name type="scientific">Schlesneria paludicola</name>
    <dbReference type="NCBI Taxonomy" id="360056"/>
    <lineage>
        <taxon>Bacteria</taxon>
        <taxon>Pseudomonadati</taxon>
        <taxon>Planctomycetota</taxon>
        <taxon>Planctomycetia</taxon>
        <taxon>Planctomycetales</taxon>
        <taxon>Planctomycetaceae</taxon>
        <taxon>Schlesneria</taxon>
    </lineage>
</organism>